<gene>
    <name evidence="1" type="ORF">ACA1_137620</name>
</gene>
<dbReference type="GeneID" id="14919166"/>
<reference evidence="1 2" key="1">
    <citation type="journal article" date="2013" name="Genome Biol.">
        <title>Genome of Acanthamoeba castellanii highlights extensive lateral gene transfer and early evolution of tyrosine kinase signaling.</title>
        <authorList>
            <person name="Clarke M."/>
            <person name="Lohan A.J."/>
            <person name="Liu B."/>
            <person name="Lagkouvardos I."/>
            <person name="Roy S."/>
            <person name="Zafar N."/>
            <person name="Bertelli C."/>
            <person name="Schilde C."/>
            <person name="Kianianmomeni A."/>
            <person name="Burglin T.R."/>
            <person name="Frech C."/>
            <person name="Turcotte B."/>
            <person name="Kopec K.O."/>
            <person name="Synnott J.M."/>
            <person name="Choo C."/>
            <person name="Paponov I."/>
            <person name="Finkler A."/>
            <person name="Soon Heng Tan C."/>
            <person name="Hutchins A.P."/>
            <person name="Weinmeier T."/>
            <person name="Rattei T."/>
            <person name="Chu J.S."/>
            <person name="Gimenez G."/>
            <person name="Irimia M."/>
            <person name="Rigden D.J."/>
            <person name="Fitzpatrick D.A."/>
            <person name="Lorenzo-Morales J."/>
            <person name="Bateman A."/>
            <person name="Chiu C.H."/>
            <person name="Tang P."/>
            <person name="Hegemann P."/>
            <person name="Fromm H."/>
            <person name="Raoult D."/>
            <person name="Greub G."/>
            <person name="Miranda-Saavedra D."/>
            <person name="Chen N."/>
            <person name="Nash P."/>
            <person name="Ginger M.L."/>
            <person name="Horn M."/>
            <person name="Schaap P."/>
            <person name="Caler L."/>
            <person name="Loftus B."/>
        </authorList>
    </citation>
    <scope>NUCLEOTIDE SEQUENCE [LARGE SCALE GENOMIC DNA]</scope>
    <source>
        <strain evidence="1 2">Neff</strain>
    </source>
</reference>
<dbReference type="RefSeq" id="XP_004340418.1">
    <property type="nucleotide sequence ID" value="XM_004340370.1"/>
</dbReference>
<dbReference type="AlphaFoldDB" id="L8GZF3"/>
<dbReference type="VEuPathDB" id="AmoebaDB:ACA1_137620"/>
<dbReference type="Proteomes" id="UP000011083">
    <property type="component" value="Unassembled WGS sequence"/>
</dbReference>
<sequence>MAKVTAHWPLASLFAQGGAIIWQCEQGSTEVIVYSFTASSLKEAIVAAIVGQAAYGIASWQQFGSTFENFSINDGCASWAEFWAISIPFQDPFSEDLPQLEGAPDAVVQLNTDGNDFFNLGQAGSTFYLVHYGTS</sequence>
<proteinExistence type="predicted"/>
<protein>
    <submittedName>
        <fullName evidence="1">Uncharacterized protein</fullName>
    </submittedName>
</protein>
<dbReference type="KEGG" id="acan:ACA1_137620"/>
<evidence type="ECO:0000313" key="1">
    <source>
        <dbReference type="EMBL" id="ELR18390.1"/>
    </source>
</evidence>
<keyword evidence="2" id="KW-1185">Reference proteome</keyword>
<name>L8GZF3_ACACF</name>
<evidence type="ECO:0000313" key="2">
    <source>
        <dbReference type="Proteomes" id="UP000011083"/>
    </source>
</evidence>
<accession>L8GZF3</accession>
<organism evidence="1 2">
    <name type="scientific">Acanthamoeba castellanii (strain ATCC 30010 / Neff)</name>
    <dbReference type="NCBI Taxonomy" id="1257118"/>
    <lineage>
        <taxon>Eukaryota</taxon>
        <taxon>Amoebozoa</taxon>
        <taxon>Discosea</taxon>
        <taxon>Longamoebia</taxon>
        <taxon>Centramoebida</taxon>
        <taxon>Acanthamoebidae</taxon>
        <taxon>Acanthamoeba</taxon>
    </lineage>
</organism>
<dbReference type="EMBL" id="KB007956">
    <property type="protein sequence ID" value="ELR18390.1"/>
    <property type="molecule type" value="Genomic_DNA"/>
</dbReference>